<proteinExistence type="predicted"/>
<evidence type="ECO:0008006" key="4">
    <source>
        <dbReference type="Google" id="ProtNLM"/>
    </source>
</evidence>
<organism evidence="2 3">
    <name type="scientific">Actinomadura barringtoniae</name>
    <dbReference type="NCBI Taxonomy" id="1427535"/>
    <lineage>
        <taxon>Bacteria</taxon>
        <taxon>Bacillati</taxon>
        <taxon>Actinomycetota</taxon>
        <taxon>Actinomycetes</taxon>
        <taxon>Streptosporangiales</taxon>
        <taxon>Thermomonosporaceae</taxon>
        <taxon>Actinomadura</taxon>
    </lineage>
</organism>
<accession>A0A939TAU6</accession>
<feature type="region of interest" description="Disordered" evidence="1">
    <location>
        <begin position="36"/>
        <end position="56"/>
    </location>
</feature>
<protein>
    <recommendedName>
        <fullName evidence="4">Serine hydrolase</fullName>
    </recommendedName>
</protein>
<evidence type="ECO:0000313" key="3">
    <source>
        <dbReference type="Proteomes" id="UP000669179"/>
    </source>
</evidence>
<feature type="compositionally biased region" description="Polar residues" evidence="1">
    <location>
        <begin position="41"/>
        <end position="55"/>
    </location>
</feature>
<comment type="caution">
    <text evidence="2">The sequence shown here is derived from an EMBL/GenBank/DDBJ whole genome shotgun (WGS) entry which is preliminary data.</text>
</comment>
<dbReference type="InterPro" id="IPR012338">
    <property type="entry name" value="Beta-lactam/transpept-like"/>
</dbReference>
<dbReference type="Gene3D" id="3.40.710.10">
    <property type="entry name" value="DD-peptidase/beta-lactamase superfamily"/>
    <property type="match status" value="1"/>
</dbReference>
<name>A0A939TAU6_9ACTN</name>
<gene>
    <name evidence="2" type="ORF">J4573_20300</name>
</gene>
<dbReference type="PROSITE" id="PS51257">
    <property type="entry name" value="PROKAR_LIPOPROTEIN"/>
    <property type="match status" value="1"/>
</dbReference>
<sequence>MAGSGRHGLVISLVARVGLAVGLLVVCGCDGDAKKPAAGSVTPSAPGSVEPTPTKSKAPVKRVVKVPSGVMAGYVVFDREARKVLVQHDVHQTFRSASVVKILLALDYLERRGKPEGSELELMRVMLRSSDDHAATHFWAEGGKGAIIERMARKLGLTETAPPPADKPGFWGYTALSAADVLKTYRYLVERAPGEDREFVVGQLKRATQCGTDHFDQFFGIPRAVPKPWAIKQGWSGFGDVPAEACREGTFRPVSGPFLGLGRPVLHTTGLLGDNKIMVLLTLHPAGSTYAEASKTITKLAGEIYRASS</sequence>
<evidence type="ECO:0000256" key="1">
    <source>
        <dbReference type="SAM" id="MobiDB-lite"/>
    </source>
</evidence>
<dbReference type="EMBL" id="JAGEOJ010000008">
    <property type="protein sequence ID" value="MBO2449455.1"/>
    <property type="molecule type" value="Genomic_DNA"/>
</dbReference>
<dbReference type="AlphaFoldDB" id="A0A939TAU6"/>
<evidence type="ECO:0000313" key="2">
    <source>
        <dbReference type="EMBL" id="MBO2449455.1"/>
    </source>
</evidence>
<reference evidence="2" key="1">
    <citation type="submission" date="2021-03" db="EMBL/GenBank/DDBJ databases">
        <authorList>
            <person name="Kanchanasin P."/>
            <person name="Saeng-In P."/>
            <person name="Phongsopitanun W."/>
            <person name="Yuki M."/>
            <person name="Kudo T."/>
            <person name="Ohkuma M."/>
            <person name="Tanasupawat S."/>
        </authorList>
    </citation>
    <scope>NUCLEOTIDE SEQUENCE</scope>
    <source>
        <strain evidence="2">GKU 128</strain>
    </source>
</reference>
<keyword evidence="3" id="KW-1185">Reference proteome</keyword>
<dbReference type="SUPFAM" id="SSF56601">
    <property type="entry name" value="beta-lactamase/transpeptidase-like"/>
    <property type="match status" value="1"/>
</dbReference>
<dbReference type="Proteomes" id="UP000669179">
    <property type="component" value="Unassembled WGS sequence"/>
</dbReference>